<dbReference type="InterPro" id="IPR020843">
    <property type="entry name" value="ER"/>
</dbReference>
<organism evidence="2">
    <name type="scientific">Dichomitus squalens</name>
    <dbReference type="NCBI Taxonomy" id="114155"/>
    <lineage>
        <taxon>Eukaryota</taxon>
        <taxon>Fungi</taxon>
        <taxon>Dikarya</taxon>
        <taxon>Basidiomycota</taxon>
        <taxon>Agaricomycotina</taxon>
        <taxon>Agaricomycetes</taxon>
        <taxon>Polyporales</taxon>
        <taxon>Polyporaceae</taxon>
        <taxon>Dichomitus</taxon>
    </lineage>
</organism>
<name>A0A4Q9MD01_9APHY</name>
<feature type="domain" description="Enoyl reductase (ER)" evidence="1">
    <location>
        <begin position="17"/>
        <end position="340"/>
    </location>
</feature>
<dbReference type="CDD" id="cd08249">
    <property type="entry name" value="enoyl_reductase_like"/>
    <property type="match status" value="1"/>
</dbReference>
<dbReference type="SUPFAM" id="SSF50129">
    <property type="entry name" value="GroES-like"/>
    <property type="match status" value="1"/>
</dbReference>
<dbReference type="PANTHER" id="PTHR45348">
    <property type="entry name" value="HYPOTHETICAL OXIDOREDUCTASE (EUROFUNG)"/>
    <property type="match status" value="1"/>
</dbReference>
<evidence type="ECO:0000259" key="1">
    <source>
        <dbReference type="SMART" id="SM00829"/>
    </source>
</evidence>
<reference evidence="2" key="1">
    <citation type="submission" date="2019-01" db="EMBL/GenBank/DDBJ databases">
        <title>Draft genome sequences of three monokaryotic isolates of the white-rot basidiomycete fungus Dichomitus squalens.</title>
        <authorList>
            <consortium name="DOE Joint Genome Institute"/>
            <person name="Lopez S.C."/>
            <person name="Andreopoulos B."/>
            <person name="Pangilinan J."/>
            <person name="Lipzen A."/>
            <person name="Riley R."/>
            <person name="Ahrendt S."/>
            <person name="Ng V."/>
            <person name="Barry K."/>
            <person name="Daum C."/>
            <person name="Grigoriev I.V."/>
            <person name="Hilden K.S."/>
            <person name="Makela M.R."/>
            <person name="de Vries R.P."/>
        </authorList>
    </citation>
    <scope>NUCLEOTIDE SEQUENCE [LARGE SCALE GENOMIC DNA]</scope>
    <source>
        <strain evidence="2">OM18370.1</strain>
    </source>
</reference>
<dbReference type="Gene3D" id="3.40.50.720">
    <property type="entry name" value="NAD(P)-binding Rossmann-like Domain"/>
    <property type="match status" value="1"/>
</dbReference>
<protein>
    <submittedName>
        <fullName evidence="2">GroES-like protein</fullName>
    </submittedName>
</protein>
<dbReference type="InterPro" id="IPR047122">
    <property type="entry name" value="Trans-enoyl_RdTase-like"/>
</dbReference>
<proteinExistence type="predicted"/>
<dbReference type="EMBL" id="ML143479">
    <property type="protein sequence ID" value="TBU24437.1"/>
    <property type="molecule type" value="Genomic_DNA"/>
</dbReference>
<evidence type="ECO:0000313" key="2">
    <source>
        <dbReference type="EMBL" id="TBU24437.1"/>
    </source>
</evidence>
<dbReference type="InterPro" id="IPR013149">
    <property type="entry name" value="ADH-like_C"/>
</dbReference>
<dbReference type="Proteomes" id="UP000292957">
    <property type="component" value="Unassembled WGS sequence"/>
</dbReference>
<sequence length="346" mass="36085">MSTPTQQKALFLQSKQGEFTLGTREVPQPGAGDIVVKNEAIGLNPVDWKIQTYGLLVEKYPAILGLDATGTVEAVGQGVTAFKKGDRVIYQGVLDNDRANFQQYTLINESLAAELPGKFSFEAGATLPLAYSTAAVGLYHQAGGPQLVPPWAEGGKSKYAKTPIVVLGGASVVGSLAIQLAKLSGFSPIITTASPKNVELLTSYGATHVLDRSLPQNALISEVTKIAGGPVSLVYDAISLPETQAAGYALLTPNGKLLTVLPPTVTETTEGRSVVSVLGVIQRAPNVEFGKALLAQLPALLESGDIKPLRVEVIPGGLGGITAGLEKLKNNQVSGTKLVVRPPETA</sequence>
<dbReference type="Gene3D" id="3.90.180.10">
    <property type="entry name" value="Medium-chain alcohol dehydrogenases, catalytic domain"/>
    <property type="match status" value="1"/>
</dbReference>
<dbReference type="OrthoDB" id="3233595at2759"/>
<dbReference type="GO" id="GO:0016651">
    <property type="term" value="F:oxidoreductase activity, acting on NAD(P)H"/>
    <property type="evidence" value="ECO:0007669"/>
    <property type="project" value="InterPro"/>
</dbReference>
<dbReference type="SMART" id="SM00829">
    <property type="entry name" value="PKS_ER"/>
    <property type="match status" value="1"/>
</dbReference>
<gene>
    <name evidence="2" type="ORF">BD311DRAFT_558988</name>
</gene>
<dbReference type="AlphaFoldDB" id="A0A4Q9MD01"/>
<accession>A0A4Q9MD01</accession>
<dbReference type="InterPro" id="IPR013154">
    <property type="entry name" value="ADH-like_N"/>
</dbReference>
<dbReference type="InterPro" id="IPR011032">
    <property type="entry name" value="GroES-like_sf"/>
</dbReference>
<dbReference type="Pfam" id="PF08240">
    <property type="entry name" value="ADH_N"/>
    <property type="match status" value="1"/>
</dbReference>
<dbReference type="Pfam" id="PF00107">
    <property type="entry name" value="ADH_zinc_N"/>
    <property type="match status" value="1"/>
</dbReference>
<dbReference type="PANTHER" id="PTHR45348:SF2">
    <property type="entry name" value="ZINC-TYPE ALCOHOL DEHYDROGENASE-LIKE PROTEIN C2E1P3.01"/>
    <property type="match status" value="1"/>
</dbReference>
<dbReference type="SUPFAM" id="SSF51735">
    <property type="entry name" value="NAD(P)-binding Rossmann-fold domains"/>
    <property type="match status" value="1"/>
</dbReference>
<dbReference type="InterPro" id="IPR036291">
    <property type="entry name" value="NAD(P)-bd_dom_sf"/>
</dbReference>